<organism evidence="2 3">
    <name type="scientific">Pseudorhodoferax soli</name>
    <dbReference type="NCBI Taxonomy" id="545864"/>
    <lineage>
        <taxon>Bacteria</taxon>
        <taxon>Pseudomonadati</taxon>
        <taxon>Pseudomonadota</taxon>
        <taxon>Betaproteobacteria</taxon>
        <taxon>Burkholderiales</taxon>
        <taxon>Comamonadaceae</taxon>
    </lineage>
</organism>
<dbReference type="GO" id="GO:0004519">
    <property type="term" value="F:endonuclease activity"/>
    <property type="evidence" value="ECO:0007669"/>
    <property type="project" value="UniProtKB-KW"/>
</dbReference>
<dbReference type="EMBL" id="QPJK01000007">
    <property type="protein sequence ID" value="RCW68691.1"/>
    <property type="molecule type" value="Genomic_DNA"/>
</dbReference>
<feature type="domain" description="Restriction endonuclease type IV Mrr" evidence="1">
    <location>
        <begin position="37"/>
        <end position="149"/>
    </location>
</feature>
<evidence type="ECO:0000313" key="2">
    <source>
        <dbReference type="EMBL" id="RCW68691.1"/>
    </source>
</evidence>
<proteinExistence type="predicted"/>
<dbReference type="Proteomes" id="UP000252884">
    <property type="component" value="Unassembled WGS sequence"/>
</dbReference>
<keyword evidence="2" id="KW-0378">Hydrolase</keyword>
<sequence>MRVAAVLRVPVDELHEAAGYTKSGEVVASFDRPLPLHALTPDAFERFCADLLQSRLGPGTKVERAGKEGHKQHGIDISFIDGDGFLQVFQCKRREEFGPSRVKAAMAAASAVQARQKTLLLSCVASPAARSSLAGTDWQLWDQDDISRMFRALPMQDQVDIVDRYFRGQRFALLGQEEAGPWQTPEKFFAPFLTGKAFGHDWLVVGRDAELRQLSDALHDPKRPYIFLVGSGGSGKSRILLELIQAYLRTTSPSRVRMLAPQVPLTPASLEAQGNLDTLFVVDDAHDRDDLGLLLRHVETSSGRSRLLLSLRPYGLDSVRRQAAHLSVESDSVTQVTLGPLSKEAATELARQVLVKGDGPSNFAPTIAEHTHESPLLTVLSAHVAARDKLHPHFIADTDEFRHRIQLEFERVVTQEIATGADGARMTELLSLIALVQPVAKDDKALLDLITAVTDIALPQAVRLLNLLVGAGVLFQRGRNYRLAPDLLSDSIIERCCFSPSGASLNYAERVFDIAPASYLKNLMLNLGRLDWRRNRGDTSSSDLLSGIWSKLKWSSSYINPHVQAAVGVAYYQPQQTIAFATRLIREGHGQERDVAQMLKYAAYNQAHAPDAMLLLWKIGRSGPAADGRTANHAMRILSELAAPEPSKPAEYVRTVVDFFIGILKRPNEPAHARTPFDVLESALALESRVHTARRAEILITRYHVDLDLMSDVRIRIRDAVIDCLTSSNLQLAYRAATMLSQCIRGSMNGFINEEQRERHEAYALKAIAAATDVAQHRQLPATVLVRMAQSITAQARSRSEDAKAMVQAVCAQLDRDLPTKVIRALMDAWGKLHDSIHDDYRAVAEQNDKWLNELVQQVHAAYPDSVDLARFLDDRVNEMNSAKPARDSGHRFLRMLVATSPSLSEHVLAMHRSSQPHPLAEHASQALATMLASSSDPDAWIGAYVNSGSSTDLGVLAEALTLAGEPAWRLPHARRAMRSIVESKDASVLWHGAYLMLRVAQFDAAFALDLICRVDFAAAKDATKEYFMLLSPTGQIPAASLGKANRDRLLANLAAAAELDDYWILEFLKESVKQEPRSVVALVQARLLRTTQERDWIAEALCNNSSDQTLGLLDTHHGVAALIELLNWSLEHIETAGFADRLGTAAETLCGQTGVALLEVVLGWLHFGTEAHAKVAAALIAHCPFSMLVEHSSDVIRILEEVEPISEAAVQELHDAFWRASVSGVRTSTPGQPTSEDIQMVRVAAEVLSQLTPLDPAYSLYSSLKRDAENSIGSVRRQREAMEEEL</sequence>
<reference evidence="2 3" key="1">
    <citation type="submission" date="2018-07" db="EMBL/GenBank/DDBJ databases">
        <title>Genomic Encyclopedia of Type Strains, Phase IV (KMG-IV): sequencing the most valuable type-strain genomes for metagenomic binning, comparative biology and taxonomic classification.</title>
        <authorList>
            <person name="Goeker M."/>
        </authorList>
    </citation>
    <scope>NUCLEOTIDE SEQUENCE [LARGE SCALE GENOMIC DNA]</scope>
    <source>
        <strain evidence="2 3">DSM 21634</strain>
    </source>
</reference>
<keyword evidence="3" id="KW-1185">Reference proteome</keyword>
<evidence type="ECO:0000259" key="1">
    <source>
        <dbReference type="Pfam" id="PF04471"/>
    </source>
</evidence>
<accession>A0A368XKZ1</accession>
<keyword evidence="2" id="KW-0255">Endonuclease</keyword>
<dbReference type="SUPFAM" id="SSF52980">
    <property type="entry name" value="Restriction endonuclease-like"/>
    <property type="match status" value="1"/>
</dbReference>
<dbReference type="SUPFAM" id="SSF52540">
    <property type="entry name" value="P-loop containing nucleoside triphosphate hydrolases"/>
    <property type="match status" value="1"/>
</dbReference>
<protein>
    <submittedName>
        <fullName evidence="2">Restriction endonuclease</fullName>
    </submittedName>
</protein>
<comment type="caution">
    <text evidence="2">The sequence shown here is derived from an EMBL/GenBank/DDBJ whole genome shotgun (WGS) entry which is preliminary data.</text>
</comment>
<gene>
    <name evidence="2" type="ORF">DES41_107212</name>
</gene>
<dbReference type="InterPro" id="IPR007560">
    <property type="entry name" value="Restrct_endonuc_IV_Mrr"/>
</dbReference>
<dbReference type="InterPro" id="IPR027417">
    <property type="entry name" value="P-loop_NTPase"/>
</dbReference>
<name>A0A368XKZ1_9BURK</name>
<keyword evidence="2" id="KW-0540">Nuclease</keyword>
<dbReference type="GO" id="GO:0003677">
    <property type="term" value="F:DNA binding"/>
    <property type="evidence" value="ECO:0007669"/>
    <property type="project" value="InterPro"/>
</dbReference>
<evidence type="ECO:0000313" key="3">
    <source>
        <dbReference type="Proteomes" id="UP000252884"/>
    </source>
</evidence>
<dbReference type="InterPro" id="IPR011335">
    <property type="entry name" value="Restrct_endonuc-II-like"/>
</dbReference>
<dbReference type="Pfam" id="PF04471">
    <property type="entry name" value="Mrr_cat"/>
    <property type="match status" value="1"/>
</dbReference>
<dbReference type="GO" id="GO:0009307">
    <property type="term" value="P:DNA restriction-modification system"/>
    <property type="evidence" value="ECO:0007669"/>
    <property type="project" value="InterPro"/>
</dbReference>